<dbReference type="GeneID" id="134284828"/>
<reference evidence="7" key="1">
    <citation type="journal article" date="2015" name="Proc. Natl. Acad. Sci. U.S.A.">
        <title>Genome sequence of the Asian Tiger mosquito, Aedes albopictus, reveals insights into its biology, genetics, and evolution.</title>
        <authorList>
            <person name="Chen X.G."/>
            <person name="Jiang X."/>
            <person name="Gu J."/>
            <person name="Xu M."/>
            <person name="Wu Y."/>
            <person name="Deng Y."/>
            <person name="Zhang C."/>
            <person name="Bonizzoni M."/>
            <person name="Dermauw W."/>
            <person name="Vontas J."/>
            <person name="Armbruster P."/>
            <person name="Huang X."/>
            <person name="Yang Y."/>
            <person name="Zhang H."/>
            <person name="He W."/>
            <person name="Peng H."/>
            <person name="Liu Y."/>
            <person name="Wu K."/>
            <person name="Chen J."/>
            <person name="Lirakis M."/>
            <person name="Topalis P."/>
            <person name="Van Leeuwen T."/>
            <person name="Hall A.B."/>
            <person name="Jiang X."/>
            <person name="Thorpe C."/>
            <person name="Mueller R.L."/>
            <person name="Sun C."/>
            <person name="Waterhouse R.M."/>
            <person name="Yan G."/>
            <person name="Tu Z.J."/>
            <person name="Fang X."/>
            <person name="James A.A."/>
        </authorList>
    </citation>
    <scope>NUCLEOTIDE SEQUENCE [LARGE SCALE GENOMIC DNA]</scope>
    <source>
        <strain evidence="7">Foshan</strain>
    </source>
</reference>
<dbReference type="InterPro" id="IPR040919">
    <property type="entry name" value="Asparaginase_C"/>
</dbReference>
<dbReference type="InterPro" id="IPR041725">
    <property type="entry name" value="L-asparaginase_I"/>
</dbReference>
<evidence type="ECO:0000313" key="7">
    <source>
        <dbReference type="Proteomes" id="UP000069940"/>
    </source>
</evidence>
<evidence type="ECO:0000259" key="5">
    <source>
        <dbReference type="Pfam" id="PF17763"/>
    </source>
</evidence>
<feature type="active site" evidence="3">
    <location>
        <position position="119"/>
    </location>
</feature>
<sequence length="376" mass="41493">MAQQRQSPAEVLVLHTGGTIGMIHNENDALSPKSGDFIGRISRNPNLHDSAYPEQAGDSATTFTLPYVKDQHRRIRYQILESEPLLDSSNMNISNWVQIAGKIKEHYQRFDGFVVLHGTDTLVYTASALSFLFENLQKTVVVTGAQIPICNPRTDGHQNFVTALIIAGTKTIPEVCVYFNNQLFRGNRTTKRSNSSMDAFWSPNAEPLGKVGVGITTNARAIFRTVGEGSFDVNEKMDANVDLLHLHPFISKDTVEAILGSNKGVVLLSYGAGNIPTNREDLREALEKAARKKLIVNCTQCQEGTVCGTYETGRELEEIGVISGCDMTVEAALVKLAYVLGNDKWNFQEKKEVSDVVAYVCDKNITNVTFVSENQE</sequence>
<dbReference type="PANTHER" id="PTHR11707">
    <property type="entry name" value="L-ASPARAGINASE"/>
    <property type="match status" value="1"/>
</dbReference>
<dbReference type="CDD" id="cd08963">
    <property type="entry name" value="L-asparaginase_I"/>
    <property type="match status" value="1"/>
</dbReference>
<feature type="domain" description="Asparaginase/glutaminase C-terminal" evidence="5">
    <location>
        <begin position="240"/>
        <end position="350"/>
    </location>
</feature>
<accession>A0ABM1YLP6</accession>
<dbReference type="Pfam" id="PF00710">
    <property type="entry name" value="Asparaginase"/>
    <property type="match status" value="1"/>
</dbReference>
<proteinExistence type="predicted"/>
<dbReference type="InterPro" id="IPR036152">
    <property type="entry name" value="Asp/glu_Ase-like_sf"/>
</dbReference>
<dbReference type="PIRSF" id="PIRSF001220">
    <property type="entry name" value="L-ASNase_gatD"/>
    <property type="match status" value="1"/>
</dbReference>
<keyword evidence="7" id="KW-1185">Reference proteome</keyword>
<evidence type="ECO:0000256" key="3">
    <source>
        <dbReference type="PROSITE-ProRule" id="PRU10100"/>
    </source>
</evidence>
<dbReference type="EnsemblMetazoa" id="AALFPA23_010309.R14368">
    <property type="protein sequence ID" value="AALFPA23_010309.P14368"/>
    <property type="gene ID" value="AALFPA23_010309"/>
</dbReference>
<evidence type="ECO:0000259" key="4">
    <source>
        <dbReference type="Pfam" id="PF00710"/>
    </source>
</evidence>
<protein>
    <recommendedName>
        <fullName evidence="1">asparaginase</fullName>
        <ecNumber evidence="1">3.5.1.1</ecNumber>
    </recommendedName>
</protein>
<dbReference type="Proteomes" id="UP000069940">
    <property type="component" value="Unassembled WGS sequence"/>
</dbReference>
<dbReference type="PROSITE" id="PS51732">
    <property type="entry name" value="ASN_GLN_ASE_3"/>
    <property type="match status" value="1"/>
</dbReference>
<dbReference type="SMART" id="SM00870">
    <property type="entry name" value="Asparaginase"/>
    <property type="match status" value="1"/>
</dbReference>
<dbReference type="Gene3D" id="3.40.50.40">
    <property type="match status" value="1"/>
</dbReference>
<feature type="domain" description="L-asparaginase N-terminal" evidence="4">
    <location>
        <begin position="11"/>
        <end position="219"/>
    </location>
</feature>
<dbReference type="PROSITE" id="PS00144">
    <property type="entry name" value="ASN_GLN_ASE_1"/>
    <property type="match status" value="1"/>
</dbReference>
<dbReference type="PIRSF" id="PIRSF500176">
    <property type="entry name" value="L_ASNase"/>
    <property type="match status" value="1"/>
</dbReference>
<dbReference type="InterPro" id="IPR027473">
    <property type="entry name" value="L-asparaginase_C"/>
</dbReference>
<dbReference type="InterPro" id="IPR037152">
    <property type="entry name" value="L-asparaginase_N_sf"/>
</dbReference>
<reference evidence="6" key="2">
    <citation type="submission" date="2025-05" db="UniProtKB">
        <authorList>
            <consortium name="EnsemblMetazoa"/>
        </authorList>
    </citation>
    <scope>IDENTIFICATION</scope>
    <source>
        <strain evidence="6">Foshan</strain>
    </source>
</reference>
<evidence type="ECO:0000256" key="2">
    <source>
        <dbReference type="PROSITE-ProRule" id="PRU10099"/>
    </source>
</evidence>
<dbReference type="Gene3D" id="3.40.50.1170">
    <property type="entry name" value="L-asparaginase, N-terminal domain"/>
    <property type="match status" value="1"/>
</dbReference>
<dbReference type="PRINTS" id="PR00139">
    <property type="entry name" value="ASNGLNASE"/>
</dbReference>
<name>A0ABM1YLP6_AEDAL</name>
<dbReference type="InterPro" id="IPR027475">
    <property type="entry name" value="Asparaginase/glutaminase_AS2"/>
</dbReference>
<dbReference type="RefSeq" id="XP_062700136.1">
    <property type="nucleotide sequence ID" value="XM_062844152.1"/>
</dbReference>
<dbReference type="Pfam" id="PF17763">
    <property type="entry name" value="Asparaginase_C"/>
    <property type="match status" value="1"/>
</dbReference>
<dbReference type="PANTHER" id="PTHR11707:SF28">
    <property type="entry name" value="60 KDA LYSOPHOSPHOLIPASE"/>
    <property type="match status" value="1"/>
</dbReference>
<dbReference type="PROSITE" id="PS00917">
    <property type="entry name" value="ASN_GLN_ASE_2"/>
    <property type="match status" value="1"/>
</dbReference>
<dbReference type="InterPro" id="IPR006034">
    <property type="entry name" value="Asparaginase/glutaminase-like"/>
</dbReference>
<organism evidence="6 7">
    <name type="scientific">Aedes albopictus</name>
    <name type="common">Asian tiger mosquito</name>
    <name type="synonym">Stegomyia albopicta</name>
    <dbReference type="NCBI Taxonomy" id="7160"/>
    <lineage>
        <taxon>Eukaryota</taxon>
        <taxon>Metazoa</taxon>
        <taxon>Ecdysozoa</taxon>
        <taxon>Arthropoda</taxon>
        <taxon>Hexapoda</taxon>
        <taxon>Insecta</taxon>
        <taxon>Pterygota</taxon>
        <taxon>Neoptera</taxon>
        <taxon>Endopterygota</taxon>
        <taxon>Diptera</taxon>
        <taxon>Nematocera</taxon>
        <taxon>Culicoidea</taxon>
        <taxon>Culicidae</taxon>
        <taxon>Culicinae</taxon>
        <taxon>Aedini</taxon>
        <taxon>Aedes</taxon>
        <taxon>Stegomyia</taxon>
    </lineage>
</organism>
<dbReference type="SFLD" id="SFLDS00057">
    <property type="entry name" value="Glutaminase/Asparaginase"/>
    <property type="match status" value="1"/>
</dbReference>
<dbReference type="SUPFAM" id="SSF53774">
    <property type="entry name" value="Glutaminase/Asparaginase"/>
    <property type="match status" value="1"/>
</dbReference>
<dbReference type="InterPro" id="IPR027474">
    <property type="entry name" value="L-asparaginase_N"/>
</dbReference>
<dbReference type="EC" id="3.5.1.1" evidence="1"/>
<evidence type="ECO:0000313" key="6">
    <source>
        <dbReference type="EnsemblMetazoa" id="AALFPA23_010309.P14368"/>
    </source>
</evidence>
<dbReference type="InterPro" id="IPR020827">
    <property type="entry name" value="Asparaginase/glutaminase_AS1"/>
</dbReference>
<evidence type="ECO:0000256" key="1">
    <source>
        <dbReference type="ARBA" id="ARBA00012920"/>
    </source>
</evidence>
<feature type="active site" evidence="2">
    <location>
        <position position="19"/>
    </location>
</feature>